<protein>
    <submittedName>
        <fullName evidence="9">Na(+) H(+) antiporter subunit E</fullName>
    </submittedName>
</protein>
<dbReference type="GO" id="GO:0015297">
    <property type="term" value="F:antiporter activity"/>
    <property type="evidence" value="ECO:0007669"/>
    <property type="project" value="UniProtKB-KW"/>
</dbReference>
<dbReference type="EMBL" id="CP046457">
    <property type="protein sequence ID" value="QGT99426.1"/>
    <property type="molecule type" value="Genomic_DNA"/>
</dbReference>
<dbReference type="PANTHER" id="PTHR34584:SF1">
    <property type="entry name" value="NA(+)_H(+) ANTIPORTER SUBUNIT E1"/>
    <property type="match status" value="1"/>
</dbReference>
<reference evidence="10" key="1">
    <citation type="journal article" date="2019" name="Microbiology">
        <title>Complete Genome Sequence of an Uncultured Bacterium of the Candidate Phylum Bipolaricaulota.</title>
        <authorList>
            <person name="Kadnikov V.V."/>
            <person name="Mardanov A.V."/>
            <person name="Beletsky A.V."/>
            <person name="Frank Y.A."/>
            <person name="Karnachuk O.V."/>
            <person name="Ravin N.V."/>
        </authorList>
    </citation>
    <scope>NUCLEOTIDE SEQUENCE [LARGE SCALE GENOMIC DNA]</scope>
</reference>
<name>A0A6I6DDW2_9FIRM</name>
<dbReference type="GO" id="GO:0008324">
    <property type="term" value="F:monoatomic cation transmembrane transporter activity"/>
    <property type="evidence" value="ECO:0007669"/>
    <property type="project" value="InterPro"/>
</dbReference>
<feature type="transmembrane region" description="Helical" evidence="8">
    <location>
        <begin position="22"/>
        <end position="40"/>
    </location>
</feature>
<evidence type="ECO:0000256" key="8">
    <source>
        <dbReference type="SAM" id="Phobius"/>
    </source>
</evidence>
<dbReference type="KEGG" id="salq:SYNTR_0833"/>
<feature type="transmembrane region" description="Helical" evidence="8">
    <location>
        <begin position="47"/>
        <end position="65"/>
    </location>
</feature>
<evidence type="ECO:0000256" key="6">
    <source>
        <dbReference type="ARBA" id="ARBA00022989"/>
    </source>
</evidence>
<keyword evidence="5 8" id="KW-0812">Transmembrane</keyword>
<dbReference type="NCBIfam" id="NF009292">
    <property type="entry name" value="PRK12651.1-3"/>
    <property type="match status" value="1"/>
</dbReference>
<dbReference type="Pfam" id="PF01899">
    <property type="entry name" value="MNHE"/>
    <property type="match status" value="1"/>
</dbReference>
<evidence type="ECO:0000256" key="5">
    <source>
        <dbReference type="ARBA" id="ARBA00022692"/>
    </source>
</evidence>
<dbReference type="AlphaFoldDB" id="A0A6I6DDW2"/>
<comment type="similarity">
    <text evidence="2">Belongs to the CPA3 antiporters (TC 2.A.63) subunit E family.</text>
</comment>
<dbReference type="OrthoDB" id="9800498at2"/>
<keyword evidence="4" id="KW-1003">Cell membrane</keyword>
<dbReference type="InterPro" id="IPR002758">
    <property type="entry name" value="Cation_antiport_E"/>
</dbReference>
<proteinExistence type="inferred from homology"/>
<keyword evidence="3" id="KW-0813">Transport</keyword>
<dbReference type="PIRSF" id="PIRSF019239">
    <property type="entry name" value="MrpE"/>
    <property type="match status" value="1"/>
</dbReference>
<accession>A0A6I6DDW2</accession>
<organism evidence="9 10">
    <name type="scientific">Candidatus Syntrophocurvum alkaliphilum</name>
    <dbReference type="NCBI Taxonomy" id="2293317"/>
    <lineage>
        <taxon>Bacteria</taxon>
        <taxon>Bacillati</taxon>
        <taxon>Bacillota</taxon>
        <taxon>Clostridia</taxon>
        <taxon>Eubacteriales</taxon>
        <taxon>Syntrophomonadaceae</taxon>
        <taxon>Candidatus Syntrophocurvum</taxon>
    </lineage>
</organism>
<comment type="subcellular location">
    <subcellularLocation>
        <location evidence="1">Cell membrane</location>
        <topology evidence="1">Multi-pass membrane protein</topology>
    </subcellularLocation>
</comment>
<evidence type="ECO:0000256" key="1">
    <source>
        <dbReference type="ARBA" id="ARBA00004651"/>
    </source>
</evidence>
<dbReference type="GO" id="GO:0005886">
    <property type="term" value="C:plasma membrane"/>
    <property type="evidence" value="ECO:0007669"/>
    <property type="project" value="UniProtKB-SubCell"/>
</dbReference>
<sequence>MAFQIILNIILAVIWMLLHDRITLLDFFIGYSLGIILFFIMRRFLRFDFYFTRVIAIIYLILIFIKELIITNIDVAKIVLSKDMNINPGIIVYPTDLKRDWEVVFLASIISLTPGTITMAFSDDGRTIYIHSLHIEDKEEAINRLRHTFEKTIMEVSH</sequence>
<evidence type="ECO:0000256" key="3">
    <source>
        <dbReference type="ARBA" id="ARBA00022449"/>
    </source>
</evidence>
<dbReference type="PANTHER" id="PTHR34584">
    <property type="entry name" value="NA(+)/H(+) ANTIPORTER SUBUNIT E1"/>
    <property type="match status" value="1"/>
</dbReference>
<keyword evidence="6 8" id="KW-1133">Transmembrane helix</keyword>
<dbReference type="Proteomes" id="UP000426444">
    <property type="component" value="Chromosome"/>
</dbReference>
<keyword evidence="7 8" id="KW-0472">Membrane</keyword>
<evidence type="ECO:0000256" key="4">
    <source>
        <dbReference type="ARBA" id="ARBA00022475"/>
    </source>
</evidence>
<evidence type="ECO:0000313" key="10">
    <source>
        <dbReference type="Proteomes" id="UP000426444"/>
    </source>
</evidence>
<feature type="transmembrane region" description="Helical" evidence="8">
    <location>
        <begin position="103"/>
        <end position="121"/>
    </location>
</feature>
<evidence type="ECO:0000313" key="9">
    <source>
        <dbReference type="EMBL" id="QGT99426.1"/>
    </source>
</evidence>
<evidence type="ECO:0000256" key="2">
    <source>
        <dbReference type="ARBA" id="ARBA00006228"/>
    </source>
</evidence>
<dbReference type="RefSeq" id="WP_156203327.1">
    <property type="nucleotide sequence ID" value="NZ_CP046457.1"/>
</dbReference>
<keyword evidence="3" id="KW-0050">Antiport</keyword>
<gene>
    <name evidence="9" type="ORF">SYNTR_0833</name>
</gene>
<evidence type="ECO:0000256" key="7">
    <source>
        <dbReference type="ARBA" id="ARBA00023136"/>
    </source>
</evidence>
<keyword evidence="10" id="KW-1185">Reference proteome</keyword>